<evidence type="ECO:0000256" key="2">
    <source>
        <dbReference type="SAM" id="Phobius"/>
    </source>
</evidence>
<dbReference type="GO" id="GO:0043130">
    <property type="term" value="F:ubiquitin binding"/>
    <property type="evidence" value="ECO:0007669"/>
    <property type="project" value="TreeGrafter"/>
</dbReference>
<dbReference type="GO" id="GO:0016236">
    <property type="term" value="P:macroautophagy"/>
    <property type="evidence" value="ECO:0007669"/>
    <property type="project" value="TreeGrafter"/>
</dbReference>
<evidence type="ECO:0000313" key="4">
    <source>
        <dbReference type="EMBL" id="CAF4444158.1"/>
    </source>
</evidence>
<evidence type="ECO:0000313" key="5">
    <source>
        <dbReference type="Proteomes" id="UP000663848"/>
    </source>
</evidence>
<dbReference type="InterPro" id="IPR013783">
    <property type="entry name" value="Ig-like_fold"/>
</dbReference>
<keyword evidence="2" id="KW-0472">Membrane</keyword>
<comment type="caution">
    <text evidence="4">The sequence shown here is derived from an EMBL/GenBank/DDBJ whole genome shotgun (WGS) entry which is preliminary data.</text>
</comment>
<gene>
    <name evidence="4" type="ORF">QYT958_LOCUS137</name>
</gene>
<dbReference type="PANTHER" id="PTHR20930:SF2">
    <property type="entry name" value="NEXT TO BRCA1 GENE 1 PROTEIN"/>
    <property type="match status" value="1"/>
</dbReference>
<feature type="transmembrane region" description="Helical" evidence="2">
    <location>
        <begin position="962"/>
        <end position="981"/>
    </location>
</feature>
<dbReference type="Proteomes" id="UP000663848">
    <property type="component" value="Unassembled WGS sequence"/>
</dbReference>
<feature type="compositionally biased region" description="Basic and acidic residues" evidence="1">
    <location>
        <begin position="922"/>
        <end position="933"/>
    </location>
</feature>
<name>A0A820RWF0_9BILA</name>
<reference evidence="4" key="1">
    <citation type="submission" date="2021-02" db="EMBL/GenBank/DDBJ databases">
        <authorList>
            <person name="Nowell W R."/>
        </authorList>
    </citation>
    <scope>NUCLEOTIDE SEQUENCE</scope>
</reference>
<dbReference type="Gene3D" id="2.60.40.10">
    <property type="entry name" value="Immunoglobulins"/>
    <property type="match status" value="1"/>
</dbReference>
<dbReference type="CDD" id="cd14947">
    <property type="entry name" value="NBR1_like"/>
    <property type="match status" value="1"/>
</dbReference>
<evidence type="ECO:0000256" key="1">
    <source>
        <dbReference type="SAM" id="MobiDB-lite"/>
    </source>
</evidence>
<dbReference type="AlphaFoldDB" id="A0A820RWF0"/>
<feature type="region of interest" description="Disordered" evidence="1">
    <location>
        <begin position="918"/>
        <end position="947"/>
    </location>
</feature>
<evidence type="ECO:0000259" key="3">
    <source>
        <dbReference type="Pfam" id="PF16158"/>
    </source>
</evidence>
<proteinExistence type="predicted"/>
<dbReference type="EMBL" id="CAJOBR010000006">
    <property type="protein sequence ID" value="CAF4444158.1"/>
    <property type="molecule type" value="Genomic_DNA"/>
</dbReference>
<dbReference type="InterPro" id="IPR032350">
    <property type="entry name" value="Nbr1_FW"/>
</dbReference>
<keyword evidence="2" id="KW-0812">Transmembrane</keyword>
<accession>A0A820RWF0</accession>
<feature type="domain" description="Nbr1 FW" evidence="3">
    <location>
        <begin position="559"/>
        <end position="655"/>
    </location>
</feature>
<protein>
    <recommendedName>
        <fullName evidence="3">Nbr1 FW domain-containing protein</fullName>
    </recommendedName>
</protein>
<keyword evidence="2" id="KW-1133">Transmembrane helix</keyword>
<dbReference type="GO" id="GO:0000407">
    <property type="term" value="C:phagophore assembly site"/>
    <property type="evidence" value="ECO:0007669"/>
    <property type="project" value="TreeGrafter"/>
</dbReference>
<dbReference type="Pfam" id="PF16158">
    <property type="entry name" value="N_BRCA1_IG"/>
    <property type="match status" value="1"/>
</dbReference>
<dbReference type="PANTHER" id="PTHR20930">
    <property type="entry name" value="OVARIAN CARCINOMA ANTIGEN CA125-RELATED"/>
    <property type="match status" value="1"/>
</dbReference>
<organism evidence="4 5">
    <name type="scientific">Rotaria socialis</name>
    <dbReference type="NCBI Taxonomy" id="392032"/>
    <lineage>
        <taxon>Eukaryota</taxon>
        <taxon>Metazoa</taxon>
        <taxon>Spiralia</taxon>
        <taxon>Gnathifera</taxon>
        <taxon>Rotifera</taxon>
        <taxon>Eurotatoria</taxon>
        <taxon>Bdelloidea</taxon>
        <taxon>Philodinida</taxon>
        <taxon>Philodinidae</taxon>
        <taxon>Rotaria</taxon>
    </lineage>
</organism>
<dbReference type="Gene3D" id="1.10.8.10">
    <property type="entry name" value="DNA helicase RuvA subunit, C-terminal domain"/>
    <property type="match status" value="1"/>
</dbReference>
<sequence length="996" mass="114774">MSSKQTGAICNNTERPPVEVTDWNELVRYAQFLCLKADKKFKICIVDEEQEEIRIENKDEFDTNVKYARDHGLKSLTLIIYIDGQYSFDGIYHLNKSKERSNTLKVNIFPLDKLKSLRDNILVDKWYIPVKLDEALGICLTSTIKLVQEGKLDVNTECKEFIETIVPEAFRKLLTTDSVFSWPREIQYGIFDMIELLVDIVGTRLRYPPVPVTLLNTLAITFDINTTFSQKHKDEQLPSRRVYKLDDEEFLRTKFNNQTGTYGWIRSFIQRFIAQDGLKNLRGQFELMKNATPTTTTAMEYNALLKLFSKCYQCIELGRFRVLFTRSIRQVIKYFLETKNANSGSNTHLDELNETLIEICFNYEMNDEINAILKLASIPKTDETPLLPTSITPLIMPLENLTINKKSKTHDKYERLAEEMNSLTMNSVNVERKNIKKQRTNEQVALPLFSRNHAAECTTDDLLSSSEKCSLKRKHRREQQRLIAKKENKRSHATIVKTYDRSNPEDILRFFAPMKVKIEALYDQLQMATCNGNIREVLKIEEKLKLLRPYSARFVADKNTPDGTVMQPGQLFRKSWILLNDGSMPWSSDDIQLINLSDGIKVVEQPVVPVTAPHNRAIITVDFICANEPGTYESKWILRFRHQTFGPMIWCTIEVGSSTSNQSINEVKERFELVDVPLPSCFDLSKPYQAISSNSSLHPSLIMRRSISTDTQSEQLIDILENQPDNENDSISTFASSSLSILSKSNEIPLIEIAIPPTNNYEESQQSPRSNQSLDLVDTVVANIFSVAKQAGSTAKAIIDTLQATDEKTRKIQYQEETRSSTQNSNVDDFFEHVEFSDMGNRHLSLSNDPIEILIEMGFCNREKNQRLLVENNNNLMKLFDEKITDGFYAESDHCKPMNRIRKDSQEEWRLNSLPATYGLTSDKRKSSKEHHGPTNPEQYPPLRQRNSRETLRSIRLKPQEYFLFGVAFLSIAALITYNVFMSYYDHFSLNDNTYI</sequence>